<reference evidence="2 3" key="1">
    <citation type="journal article" date="2020" name="IScience">
        <title>Genome Sequencing of the Endangered Kingdonia uniflora (Circaeasteraceae, Ranunculales) Reveals Potential Mechanisms of Evolutionary Specialization.</title>
        <authorList>
            <person name="Sun Y."/>
            <person name="Deng T."/>
            <person name="Zhang A."/>
            <person name="Moore M.J."/>
            <person name="Landis J.B."/>
            <person name="Lin N."/>
            <person name="Zhang H."/>
            <person name="Zhang X."/>
            <person name="Huang J."/>
            <person name="Zhang X."/>
            <person name="Sun H."/>
            <person name="Wang H."/>
        </authorList>
    </citation>
    <scope>NUCLEOTIDE SEQUENCE [LARGE SCALE GENOMIC DNA]</scope>
    <source>
        <strain evidence="2">TB1705</strain>
        <tissue evidence="2">Leaf</tissue>
    </source>
</reference>
<dbReference type="EMBL" id="JACGCM010000671">
    <property type="protein sequence ID" value="KAF6169152.1"/>
    <property type="molecule type" value="Genomic_DNA"/>
</dbReference>
<evidence type="ECO:0000313" key="3">
    <source>
        <dbReference type="Proteomes" id="UP000541444"/>
    </source>
</evidence>
<keyword evidence="3" id="KW-1185">Reference proteome</keyword>
<keyword evidence="1" id="KW-0472">Membrane</keyword>
<gene>
    <name evidence="2" type="ORF">GIB67_038649</name>
</gene>
<feature type="transmembrane region" description="Helical" evidence="1">
    <location>
        <begin position="12"/>
        <end position="30"/>
    </location>
</feature>
<comment type="caution">
    <text evidence="2">The sequence shown here is derived from an EMBL/GenBank/DDBJ whole genome shotgun (WGS) entry which is preliminary data.</text>
</comment>
<protein>
    <submittedName>
        <fullName evidence="2">Uncharacterized protein</fullName>
    </submittedName>
</protein>
<dbReference type="AlphaFoldDB" id="A0A7J7NQA5"/>
<organism evidence="2 3">
    <name type="scientific">Kingdonia uniflora</name>
    <dbReference type="NCBI Taxonomy" id="39325"/>
    <lineage>
        <taxon>Eukaryota</taxon>
        <taxon>Viridiplantae</taxon>
        <taxon>Streptophyta</taxon>
        <taxon>Embryophyta</taxon>
        <taxon>Tracheophyta</taxon>
        <taxon>Spermatophyta</taxon>
        <taxon>Magnoliopsida</taxon>
        <taxon>Ranunculales</taxon>
        <taxon>Circaeasteraceae</taxon>
        <taxon>Kingdonia</taxon>
    </lineage>
</organism>
<name>A0A7J7NQA5_9MAGN</name>
<accession>A0A7J7NQA5</accession>
<proteinExistence type="predicted"/>
<sequence length="64" mass="7216">LSSSTDPLFYGLFTFTCVFLFLKYLFKIFILSLHEKMGKSVVAADFTTFGYETMCLSGGASIFY</sequence>
<evidence type="ECO:0000313" key="2">
    <source>
        <dbReference type="EMBL" id="KAF6169152.1"/>
    </source>
</evidence>
<feature type="non-terminal residue" evidence="2">
    <location>
        <position position="1"/>
    </location>
</feature>
<evidence type="ECO:0000256" key="1">
    <source>
        <dbReference type="SAM" id="Phobius"/>
    </source>
</evidence>
<keyword evidence="1" id="KW-1133">Transmembrane helix</keyword>
<dbReference type="Proteomes" id="UP000541444">
    <property type="component" value="Unassembled WGS sequence"/>
</dbReference>
<keyword evidence="1" id="KW-0812">Transmembrane</keyword>